<name>A0A1S7LL05_MAGMO</name>
<keyword evidence="1" id="KW-0472">Membrane</keyword>
<reference evidence="2" key="1">
    <citation type="submission" date="2015-04" db="EMBL/GenBank/DDBJ databases">
        <authorList>
            <person name="Syromyatnikov M.Y."/>
            <person name="Popov V.N."/>
        </authorList>
    </citation>
    <scope>NUCLEOTIDE SEQUENCE</scope>
    <source>
        <strain evidence="2">MO-1</strain>
    </source>
</reference>
<evidence type="ECO:0000256" key="1">
    <source>
        <dbReference type="SAM" id="Phobius"/>
    </source>
</evidence>
<sequence>MLLLYWETDFSTSMLQELVGFALQSLFIVFIFALFEWRSSRQKKINHKLTLRAFLSEMLDQALFRAQGNVGVDPSEPMPVDVEVAELSSLDQEALETMRIQVAKRIDAMRILTPLVAEIDAAHLICWNQMLEANHKLLDENQGPEEAMQYVDELVLGLRHFDELSVD</sequence>
<accession>A0A1S7LL05</accession>
<gene>
    <name evidence="2" type="ORF">MAGMO_2652</name>
</gene>
<protein>
    <submittedName>
        <fullName evidence="2">Uncharacterized protein</fullName>
    </submittedName>
</protein>
<dbReference type="AlphaFoldDB" id="A0A1S7LL05"/>
<keyword evidence="1" id="KW-0812">Transmembrane</keyword>
<keyword evidence="1" id="KW-1133">Transmembrane helix</keyword>
<proteinExistence type="predicted"/>
<organism evidence="2">
    <name type="scientific">Magnetococcus massalia (strain MO-1)</name>
    <dbReference type="NCBI Taxonomy" id="451514"/>
    <lineage>
        <taxon>Bacteria</taxon>
        <taxon>Pseudomonadati</taxon>
        <taxon>Pseudomonadota</taxon>
        <taxon>Magnetococcia</taxon>
        <taxon>Magnetococcales</taxon>
        <taxon>Magnetococcaceae</taxon>
        <taxon>Magnetococcus</taxon>
    </lineage>
</organism>
<feature type="transmembrane region" description="Helical" evidence="1">
    <location>
        <begin position="20"/>
        <end position="37"/>
    </location>
</feature>
<evidence type="ECO:0000313" key="2">
    <source>
        <dbReference type="EMBL" id="CRH06807.1"/>
    </source>
</evidence>
<dbReference type="EMBL" id="LO017727">
    <property type="protein sequence ID" value="CRH06807.1"/>
    <property type="molecule type" value="Genomic_DNA"/>
</dbReference>